<keyword evidence="1" id="KW-0812">Transmembrane</keyword>
<dbReference type="Proteomes" id="UP000185612">
    <property type="component" value="Unassembled WGS sequence"/>
</dbReference>
<keyword evidence="1" id="KW-1133">Transmembrane helix</keyword>
<dbReference type="PROSITE" id="PS50035">
    <property type="entry name" value="PLD"/>
    <property type="match status" value="2"/>
</dbReference>
<dbReference type="SUPFAM" id="SSF56024">
    <property type="entry name" value="Phospholipase D/nuclease"/>
    <property type="match status" value="2"/>
</dbReference>
<dbReference type="AlphaFoldDB" id="A0A1Q5PWK6"/>
<evidence type="ECO:0000313" key="4">
    <source>
        <dbReference type="Proteomes" id="UP000185612"/>
    </source>
</evidence>
<dbReference type="CDD" id="cd09110">
    <property type="entry name" value="PLDc_CLS_1"/>
    <property type="match status" value="1"/>
</dbReference>
<keyword evidence="4" id="KW-1185">Reference proteome</keyword>
<feature type="transmembrane region" description="Helical" evidence="1">
    <location>
        <begin position="27"/>
        <end position="49"/>
    </location>
</feature>
<dbReference type="InterPro" id="IPR025202">
    <property type="entry name" value="PLD-like_dom"/>
</dbReference>
<accession>A0A1Q5PWK6</accession>
<protein>
    <submittedName>
        <fullName evidence="3">Cardiolipin synthase B</fullName>
    </submittedName>
</protein>
<evidence type="ECO:0000259" key="2">
    <source>
        <dbReference type="PROSITE" id="PS50035"/>
    </source>
</evidence>
<dbReference type="PANTHER" id="PTHR21248:SF22">
    <property type="entry name" value="PHOSPHOLIPASE D"/>
    <property type="match status" value="1"/>
</dbReference>
<evidence type="ECO:0000256" key="1">
    <source>
        <dbReference type="SAM" id="Phobius"/>
    </source>
</evidence>
<dbReference type="GO" id="GO:0030572">
    <property type="term" value="F:phosphatidyltransferase activity"/>
    <property type="evidence" value="ECO:0007669"/>
    <property type="project" value="UniProtKB-ARBA"/>
</dbReference>
<dbReference type="Gene3D" id="3.30.870.10">
    <property type="entry name" value="Endonuclease Chain A"/>
    <property type="match status" value="2"/>
</dbReference>
<dbReference type="InterPro" id="IPR001736">
    <property type="entry name" value="PLipase_D/transphosphatidylase"/>
</dbReference>
<feature type="domain" description="PLD phosphodiesterase" evidence="2">
    <location>
        <begin position="341"/>
        <end position="368"/>
    </location>
</feature>
<dbReference type="RefSeq" id="WP_073823857.1">
    <property type="nucleotide sequence ID" value="NZ_MQVS01000004.1"/>
</dbReference>
<keyword evidence="1" id="KW-0472">Membrane</keyword>
<dbReference type="SMART" id="SM00155">
    <property type="entry name" value="PLDc"/>
    <property type="match status" value="2"/>
</dbReference>
<evidence type="ECO:0000313" key="3">
    <source>
        <dbReference type="EMBL" id="OKL51805.1"/>
    </source>
</evidence>
<dbReference type="CDD" id="cd09112">
    <property type="entry name" value="PLDc_CLS_2"/>
    <property type="match status" value="1"/>
</dbReference>
<feature type="domain" description="PLD phosphodiesterase" evidence="2">
    <location>
        <begin position="173"/>
        <end position="200"/>
    </location>
</feature>
<sequence>MNTWRQKLGLRLLAPPTRRQITTAAKWWITGIVVAQAGAVASVITADWLRRRRQSEPDSFLTAPPRSVRVAASSVTTYTDARALYDAMLAAIRQAKNRVYFETYIWKSDQWGQAFKDELLAAARRGVDVRIIYDALGNLVVDPRFFRFPRLRKLQVLRIPVFNRGMLSFSPRHFGRDHRKILVVDSTTGFVGGYNIGGLYRETWRDTHVQITGPSVWELDNAFTDFWNLYRDNKHTPLPDRGAREWDARIRAAQNSPAKLLFPVRGLYIDACDRAVERIWITQAYFIPDQEIMGSLIAAARRGVDVKVLIPEISNHVVADWVARAHFTRLLESGVEIWLYQGAMIHAKTATVDGRWATVGTANIDRLSLTGNHEINLEFVSKRYASVMEGVFRRDLSQSRRLTWNEWQARPYLHRLGERLLRPLAPLM</sequence>
<organism evidence="3 4">
    <name type="scientific">Buchananella hordeovulneris</name>
    <dbReference type="NCBI Taxonomy" id="52770"/>
    <lineage>
        <taxon>Bacteria</taxon>
        <taxon>Bacillati</taxon>
        <taxon>Actinomycetota</taxon>
        <taxon>Actinomycetes</taxon>
        <taxon>Actinomycetales</taxon>
        <taxon>Actinomycetaceae</taxon>
        <taxon>Buchananella</taxon>
    </lineage>
</organism>
<gene>
    <name evidence="3" type="ORF">BSZ40_04775</name>
</gene>
<dbReference type="STRING" id="52770.BSZ40_04775"/>
<dbReference type="GO" id="GO:0032049">
    <property type="term" value="P:cardiolipin biosynthetic process"/>
    <property type="evidence" value="ECO:0007669"/>
    <property type="project" value="UniProtKB-ARBA"/>
</dbReference>
<proteinExistence type="predicted"/>
<name>A0A1Q5PWK6_9ACTO</name>
<comment type="caution">
    <text evidence="3">The sequence shown here is derived from an EMBL/GenBank/DDBJ whole genome shotgun (WGS) entry which is preliminary data.</text>
</comment>
<dbReference type="OrthoDB" id="9762009at2"/>
<dbReference type="EMBL" id="MQVS01000004">
    <property type="protein sequence ID" value="OKL51805.1"/>
    <property type="molecule type" value="Genomic_DNA"/>
</dbReference>
<reference evidence="4" key="1">
    <citation type="submission" date="2016-12" db="EMBL/GenBank/DDBJ databases">
        <authorList>
            <person name="Meng X."/>
        </authorList>
    </citation>
    <scope>NUCLEOTIDE SEQUENCE [LARGE SCALE GENOMIC DNA]</scope>
    <source>
        <strain evidence="4">DSM 20732</strain>
    </source>
</reference>
<dbReference type="PANTHER" id="PTHR21248">
    <property type="entry name" value="CARDIOLIPIN SYNTHASE"/>
    <property type="match status" value="1"/>
</dbReference>
<dbReference type="Pfam" id="PF13091">
    <property type="entry name" value="PLDc_2"/>
    <property type="match status" value="2"/>
</dbReference>